<reference evidence="11" key="1">
    <citation type="journal article" date="2019" name="BMC Genomics">
        <title>A new reference genome for Sorghum bicolor reveals high levels of sequence similarity between sweet and grain genotypes: implications for the genetics of sugar metabolism.</title>
        <authorList>
            <person name="Cooper E.A."/>
            <person name="Brenton Z.W."/>
            <person name="Flinn B.S."/>
            <person name="Jenkins J."/>
            <person name="Shu S."/>
            <person name="Flowers D."/>
            <person name="Luo F."/>
            <person name="Wang Y."/>
            <person name="Xia P."/>
            <person name="Barry K."/>
            <person name="Daum C."/>
            <person name="Lipzen A."/>
            <person name="Yoshinaga Y."/>
            <person name="Schmutz J."/>
            <person name="Saski C."/>
            <person name="Vermerris W."/>
            <person name="Kresovich S."/>
        </authorList>
    </citation>
    <scope>NUCLEOTIDE SEQUENCE</scope>
</reference>
<organism evidence="11 12">
    <name type="scientific">Sorghum bicolor</name>
    <name type="common">Sorghum</name>
    <name type="synonym">Sorghum vulgare</name>
    <dbReference type="NCBI Taxonomy" id="4558"/>
    <lineage>
        <taxon>Eukaryota</taxon>
        <taxon>Viridiplantae</taxon>
        <taxon>Streptophyta</taxon>
        <taxon>Embryophyta</taxon>
        <taxon>Tracheophyta</taxon>
        <taxon>Spermatophyta</taxon>
        <taxon>Magnoliopsida</taxon>
        <taxon>Liliopsida</taxon>
        <taxon>Poales</taxon>
        <taxon>Poaceae</taxon>
        <taxon>PACMAD clade</taxon>
        <taxon>Panicoideae</taxon>
        <taxon>Andropogonodae</taxon>
        <taxon>Andropogoneae</taxon>
        <taxon>Sorghinae</taxon>
        <taxon>Sorghum</taxon>
    </lineage>
</organism>
<keyword evidence="2 8" id="KW-0863">Zinc-finger</keyword>
<evidence type="ECO:0000313" key="11">
    <source>
        <dbReference type="EMBL" id="KAG0518784.1"/>
    </source>
</evidence>
<dbReference type="AlphaFoldDB" id="A0A921U5F2"/>
<reference evidence="11" key="2">
    <citation type="submission" date="2020-10" db="EMBL/GenBank/DDBJ databases">
        <authorList>
            <person name="Cooper E.A."/>
            <person name="Brenton Z.W."/>
            <person name="Flinn B.S."/>
            <person name="Jenkins J."/>
            <person name="Shu S."/>
            <person name="Flowers D."/>
            <person name="Luo F."/>
            <person name="Wang Y."/>
            <person name="Xia P."/>
            <person name="Barry K."/>
            <person name="Daum C."/>
            <person name="Lipzen A."/>
            <person name="Yoshinaga Y."/>
            <person name="Schmutz J."/>
            <person name="Saski C."/>
            <person name="Vermerris W."/>
            <person name="Kresovich S."/>
        </authorList>
    </citation>
    <scope>NUCLEOTIDE SEQUENCE</scope>
</reference>
<evidence type="ECO:0000256" key="3">
    <source>
        <dbReference type="ARBA" id="ARBA00022833"/>
    </source>
</evidence>
<gene>
    <name evidence="11" type="ORF">BDA96_09G206600</name>
</gene>
<dbReference type="GO" id="GO:0008270">
    <property type="term" value="F:zinc ion binding"/>
    <property type="evidence" value="ECO:0007669"/>
    <property type="project" value="UniProtKB-KW"/>
</dbReference>
<dbReference type="OrthoDB" id="1927254at2759"/>
<feature type="region of interest" description="Disordered" evidence="9">
    <location>
        <begin position="31"/>
        <end position="55"/>
    </location>
</feature>
<proteinExistence type="predicted"/>
<keyword evidence="4" id="KW-0805">Transcription regulation</keyword>
<evidence type="ECO:0000259" key="10">
    <source>
        <dbReference type="PROSITE" id="PS50884"/>
    </source>
</evidence>
<accession>A0A921U5F2</accession>
<keyword evidence="6" id="KW-0804">Transcription</keyword>
<evidence type="ECO:0000256" key="2">
    <source>
        <dbReference type="ARBA" id="ARBA00022771"/>
    </source>
</evidence>
<dbReference type="GO" id="GO:0005634">
    <property type="term" value="C:nucleus"/>
    <property type="evidence" value="ECO:0007669"/>
    <property type="project" value="UniProtKB-SubCell"/>
</dbReference>
<keyword evidence="5 8" id="KW-0238">DNA-binding</keyword>
<feature type="region of interest" description="Disordered" evidence="9">
    <location>
        <begin position="120"/>
        <end position="159"/>
    </location>
</feature>
<keyword evidence="3" id="KW-0862">Zinc</keyword>
<dbReference type="PROSITE" id="PS50884">
    <property type="entry name" value="ZF_DOF_2"/>
    <property type="match status" value="1"/>
</dbReference>
<evidence type="ECO:0000256" key="8">
    <source>
        <dbReference type="PROSITE-ProRule" id="PRU00071"/>
    </source>
</evidence>
<keyword evidence="1" id="KW-0479">Metal-binding</keyword>
<evidence type="ECO:0000256" key="4">
    <source>
        <dbReference type="ARBA" id="ARBA00023015"/>
    </source>
</evidence>
<comment type="subcellular location">
    <subcellularLocation>
        <location evidence="8">Nucleus</location>
    </subcellularLocation>
</comment>
<feature type="domain" description="Dof-type" evidence="10">
    <location>
        <begin position="75"/>
        <end position="129"/>
    </location>
</feature>
<evidence type="ECO:0000256" key="9">
    <source>
        <dbReference type="SAM" id="MobiDB-lite"/>
    </source>
</evidence>
<sequence>MLPHVEMPARAAAACTGAAGIKLFGKVITTQPPQQPMQHAPPRLQQQQASSGRGNNADLLEEVARARAAAAEVRLPCPRCLSRDTKFCYFNNYNVNQPRHFCRACHRYWTAGGAIRNVPIGSGRRKNRPVLLPPPAPHHAATATASSADDNDHRSGSGSPPVFTSVFTAPYLGGSPSQFTTSPAYAAAAAAAAGHPGTTTGQCLWLVATTDRPVASDRAFLI</sequence>
<dbReference type="InterPro" id="IPR003851">
    <property type="entry name" value="Znf_Dof"/>
</dbReference>
<evidence type="ECO:0000256" key="6">
    <source>
        <dbReference type="ARBA" id="ARBA00023163"/>
    </source>
</evidence>
<dbReference type="PANTHER" id="PTHR31089:SF82">
    <property type="entry name" value="DOF-TYPE DOMAIN-CONTAINING PROTEIN"/>
    <property type="match status" value="1"/>
</dbReference>
<feature type="compositionally biased region" description="Polar residues" evidence="9">
    <location>
        <begin position="44"/>
        <end position="54"/>
    </location>
</feature>
<dbReference type="GO" id="GO:0003677">
    <property type="term" value="F:DNA binding"/>
    <property type="evidence" value="ECO:0007669"/>
    <property type="project" value="UniProtKB-UniRule"/>
</dbReference>
<dbReference type="Pfam" id="PF02701">
    <property type="entry name" value="Zn_ribbon_Dof"/>
    <property type="match status" value="1"/>
</dbReference>
<dbReference type="PROSITE" id="PS01361">
    <property type="entry name" value="ZF_DOF_1"/>
    <property type="match status" value="1"/>
</dbReference>
<comment type="caution">
    <text evidence="11">The sequence shown here is derived from an EMBL/GenBank/DDBJ whole genome shotgun (WGS) entry which is preliminary data.</text>
</comment>
<keyword evidence="7 8" id="KW-0539">Nucleus</keyword>
<protein>
    <recommendedName>
        <fullName evidence="10">Dof-type domain-containing protein</fullName>
    </recommendedName>
</protein>
<dbReference type="GO" id="GO:0003700">
    <property type="term" value="F:DNA-binding transcription factor activity"/>
    <property type="evidence" value="ECO:0007669"/>
    <property type="project" value="InterPro"/>
</dbReference>
<evidence type="ECO:0000256" key="1">
    <source>
        <dbReference type="ARBA" id="ARBA00022723"/>
    </source>
</evidence>
<evidence type="ECO:0000256" key="5">
    <source>
        <dbReference type="ARBA" id="ARBA00023125"/>
    </source>
</evidence>
<evidence type="ECO:0000313" key="12">
    <source>
        <dbReference type="Proteomes" id="UP000807115"/>
    </source>
</evidence>
<dbReference type="InterPro" id="IPR045174">
    <property type="entry name" value="Dof"/>
</dbReference>
<dbReference type="EMBL" id="CM027688">
    <property type="protein sequence ID" value="KAG0518784.1"/>
    <property type="molecule type" value="Genomic_DNA"/>
</dbReference>
<dbReference type="Proteomes" id="UP000807115">
    <property type="component" value="Chromosome 9"/>
</dbReference>
<dbReference type="PANTHER" id="PTHR31089">
    <property type="entry name" value="CYCLIC DOF FACTOR 2"/>
    <property type="match status" value="1"/>
</dbReference>
<name>A0A921U5F2_SORBI</name>
<evidence type="ECO:0000256" key="7">
    <source>
        <dbReference type="ARBA" id="ARBA00023242"/>
    </source>
</evidence>
<feature type="compositionally biased region" description="Low complexity" evidence="9">
    <location>
        <begin position="138"/>
        <end position="148"/>
    </location>
</feature>